<name>A0AAD8YFX2_9STRA</name>
<dbReference type="GO" id="GO:0004515">
    <property type="term" value="F:nicotinate-nucleotide adenylyltransferase activity"/>
    <property type="evidence" value="ECO:0007669"/>
    <property type="project" value="UniProtKB-EC"/>
</dbReference>
<keyword evidence="2" id="KW-1185">Reference proteome</keyword>
<sequence>MGDNNNPSQFSFCSTQAAILLSQSALSRSIQLSPRFQDRALSCVGVGCASALVGNTESSNGRISTAYIALSTLRMGTTVWEVKLENSDEILSTDKRSRGIEETVVSNLVLASMIQHREGSGQDEYDSMIKEILDKDGDELTVQSYKVTGSNGRSNTQDCSPAAGARQIIQGDANIVSILPVLQNIKNDDSSQSFQMETALADGENLFPNDVIIVPGSYNPPHHGHVGLANAAVAALRQMRRTEEKGCNEVSSSSNMLRSRYSSLESFSTSSSSSSALKNLWDTVDKYEYDPTVLFEMSVTNADKPPLDPSEVERRVSFFPTLSDMPKDWGVILTNAPLFSQKTSLLDEVCSSSPFSNRKMTFVLGTDTFVRIINPKYYNNSVENMIDALVQMKEKGVHFIVGGRLEQTESGSKKFINGEEEVKSLPVHVQEMFTLLTEDEFRLDVSSTEIRKQMEEQK</sequence>
<dbReference type="SUPFAM" id="SSF52374">
    <property type="entry name" value="Nucleotidylyl transferase"/>
    <property type="match status" value="1"/>
</dbReference>
<dbReference type="Proteomes" id="UP001224775">
    <property type="component" value="Unassembled WGS sequence"/>
</dbReference>
<evidence type="ECO:0000313" key="2">
    <source>
        <dbReference type="Proteomes" id="UP001224775"/>
    </source>
</evidence>
<dbReference type="PANTHER" id="PTHR31285">
    <property type="entry name" value="NICOTINAMIDE MONONUCLEOTIDE ADENYLYLTRANSFERASE"/>
    <property type="match status" value="1"/>
</dbReference>
<dbReference type="GO" id="GO:0000309">
    <property type="term" value="F:nicotinamide-nucleotide adenylyltransferase activity"/>
    <property type="evidence" value="ECO:0007669"/>
    <property type="project" value="TreeGrafter"/>
</dbReference>
<dbReference type="EC" id="2.7.7.18" evidence="1"/>
<proteinExistence type="predicted"/>
<gene>
    <name evidence="1" type="ORF">QTG54_004939</name>
</gene>
<dbReference type="GO" id="GO:0016887">
    <property type="term" value="F:ATP hydrolysis activity"/>
    <property type="evidence" value="ECO:0007669"/>
    <property type="project" value="TreeGrafter"/>
</dbReference>
<dbReference type="GO" id="GO:0005634">
    <property type="term" value="C:nucleus"/>
    <property type="evidence" value="ECO:0007669"/>
    <property type="project" value="TreeGrafter"/>
</dbReference>
<keyword evidence="1" id="KW-0548">Nucleotidyltransferase</keyword>
<organism evidence="1 2">
    <name type="scientific">Skeletonema marinoi</name>
    <dbReference type="NCBI Taxonomy" id="267567"/>
    <lineage>
        <taxon>Eukaryota</taxon>
        <taxon>Sar</taxon>
        <taxon>Stramenopiles</taxon>
        <taxon>Ochrophyta</taxon>
        <taxon>Bacillariophyta</taxon>
        <taxon>Coscinodiscophyceae</taxon>
        <taxon>Thalassiosirophycidae</taxon>
        <taxon>Thalassiosirales</taxon>
        <taxon>Skeletonemataceae</taxon>
        <taxon>Skeletonema</taxon>
        <taxon>Skeletonema marinoi-dohrnii complex</taxon>
    </lineage>
</organism>
<protein>
    <submittedName>
        <fullName evidence="1">Nicotinamide/nicotinic acid mononucleotide adenylyltransferase</fullName>
        <ecNumber evidence="1">2.7.7.18</ecNumber>
    </submittedName>
</protein>
<evidence type="ECO:0000313" key="1">
    <source>
        <dbReference type="EMBL" id="KAK1744406.1"/>
    </source>
</evidence>
<dbReference type="InterPro" id="IPR014729">
    <property type="entry name" value="Rossmann-like_a/b/a_fold"/>
</dbReference>
<accession>A0AAD8YFX2</accession>
<comment type="caution">
    <text evidence="1">The sequence shown here is derived from an EMBL/GenBank/DDBJ whole genome shotgun (WGS) entry which is preliminary data.</text>
</comment>
<keyword evidence="1" id="KW-0808">Transferase</keyword>
<dbReference type="EMBL" id="JATAAI010000007">
    <property type="protein sequence ID" value="KAK1744406.1"/>
    <property type="molecule type" value="Genomic_DNA"/>
</dbReference>
<dbReference type="Gene3D" id="3.40.50.620">
    <property type="entry name" value="HUPs"/>
    <property type="match status" value="1"/>
</dbReference>
<dbReference type="AlphaFoldDB" id="A0AAD8YFX2"/>
<dbReference type="PANTHER" id="PTHR31285:SF0">
    <property type="entry name" value="NICOTINAMIDE MONONUCLEOTIDE ADENYLYLTRANSFERASE"/>
    <property type="match status" value="1"/>
</dbReference>
<reference evidence="1" key="1">
    <citation type="submission" date="2023-06" db="EMBL/GenBank/DDBJ databases">
        <title>Survivors Of The Sea: Transcriptome response of Skeletonema marinoi to long-term dormancy.</title>
        <authorList>
            <person name="Pinder M.I.M."/>
            <person name="Kourtchenko O."/>
            <person name="Robertson E.K."/>
            <person name="Larsson T."/>
            <person name="Maumus F."/>
            <person name="Osuna-Cruz C.M."/>
            <person name="Vancaester E."/>
            <person name="Stenow R."/>
            <person name="Vandepoele K."/>
            <person name="Ploug H."/>
            <person name="Bruchert V."/>
            <person name="Godhe A."/>
            <person name="Topel M."/>
        </authorList>
    </citation>
    <scope>NUCLEOTIDE SEQUENCE</scope>
    <source>
        <strain evidence="1">R05AC</strain>
    </source>
</reference>
<dbReference type="GO" id="GO:0005737">
    <property type="term" value="C:cytoplasm"/>
    <property type="evidence" value="ECO:0007669"/>
    <property type="project" value="TreeGrafter"/>
</dbReference>